<proteinExistence type="predicted"/>
<dbReference type="STRING" id="269800.Tfu_3100"/>
<feature type="region of interest" description="Disordered" evidence="1">
    <location>
        <begin position="65"/>
        <end position="122"/>
    </location>
</feature>
<feature type="compositionally biased region" description="Low complexity" evidence="1">
    <location>
        <begin position="65"/>
        <end position="80"/>
    </location>
</feature>
<reference evidence="3" key="1">
    <citation type="submission" date="2005-07" db="EMBL/GenBank/DDBJ databases">
        <title>Complete sequence of Thermobifida fusca YX.</title>
        <authorList>
            <consortium name="US DOE Joint Genome Institute"/>
            <person name="Copeland A."/>
            <person name="Lucas S."/>
            <person name="Lapidus A."/>
            <person name="Barry K."/>
            <person name="Detter J.C."/>
            <person name="Glavina T."/>
            <person name="Hammon N."/>
            <person name="Israni S."/>
            <person name="Pitluck S."/>
            <person name="Di Bartolo G."/>
            <person name="Chain P."/>
            <person name="Schmutz J."/>
            <person name="Larimer F."/>
            <person name="Land M."/>
            <person name="Lykidis A."/>
            <person name="Richardson P."/>
        </authorList>
    </citation>
    <scope>NUCLEOTIDE SEQUENCE</scope>
    <source>
        <strain evidence="3">YX</strain>
    </source>
</reference>
<feature type="transmembrane region" description="Helical" evidence="2">
    <location>
        <begin position="37"/>
        <end position="60"/>
    </location>
</feature>
<dbReference type="RefSeq" id="WP_011293517.1">
    <property type="nucleotide sequence ID" value="NC_007333.1"/>
</dbReference>
<evidence type="ECO:0000256" key="2">
    <source>
        <dbReference type="SAM" id="Phobius"/>
    </source>
</evidence>
<keyword evidence="2" id="KW-0472">Membrane</keyword>
<name>Q47K89_THEFY</name>
<evidence type="ECO:0000313" key="3">
    <source>
        <dbReference type="EMBL" id="AAZ57133.1"/>
    </source>
</evidence>
<keyword evidence="2" id="KW-1133">Transmembrane helix</keyword>
<feature type="region of interest" description="Disordered" evidence="1">
    <location>
        <begin position="1"/>
        <end position="29"/>
    </location>
</feature>
<feature type="compositionally biased region" description="Basic and acidic residues" evidence="1">
    <location>
        <begin position="81"/>
        <end position="96"/>
    </location>
</feature>
<dbReference type="OrthoDB" id="3436787at2"/>
<dbReference type="EMBL" id="CP000088">
    <property type="protein sequence ID" value="AAZ57133.1"/>
    <property type="molecule type" value="Genomic_DNA"/>
</dbReference>
<evidence type="ECO:0000256" key="1">
    <source>
        <dbReference type="SAM" id="MobiDB-lite"/>
    </source>
</evidence>
<dbReference type="KEGG" id="tfu:Tfu_3100"/>
<gene>
    <name evidence="3" type="ordered locus">Tfu_3100</name>
</gene>
<accession>Q47K89</accession>
<sequence length="228" mass="23741">MNYPHHPQGQGTHWQNSAYPPQYPAPSPPPRRNTAGIIMLAVSGVAIVALIVAIVAVIALNNNTADPPAAHASPDSTAARTADDRPTATSDTRTEDSDQVADDTGSGSSPVFPDAMDGDWQGTMSQYDMSGNLESRWDLELHIEGGESTAEAELSMSNGRTCTWGLLVTGSGDDSVDLQYTTTNDGNGTCTPSGHVHIVVKDGQLLVGVATEQPDGSISTADGVLNPS</sequence>
<organism evidence="3">
    <name type="scientific">Thermobifida fusca (strain YX)</name>
    <dbReference type="NCBI Taxonomy" id="269800"/>
    <lineage>
        <taxon>Bacteria</taxon>
        <taxon>Bacillati</taxon>
        <taxon>Actinomycetota</taxon>
        <taxon>Actinomycetes</taxon>
        <taxon>Streptosporangiales</taxon>
        <taxon>Nocardiopsidaceae</taxon>
        <taxon>Thermobifida</taxon>
    </lineage>
</organism>
<keyword evidence="2" id="KW-0812">Transmembrane</keyword>
<dbReference type="HOGENOM" id="CLU_1214318_0_0_11"/>
<dbReference type="AlphaFoldDB" id="Q47K89"/>
<protein>
    <submittedName>
        <fullName evidence="3">Uncharacterized protein</fullName>
    </submittedName>
</protein>